<accession>A0ABY7SVV2</accession>
<dbReference type="InterPro" id="IPR035923">
    <property type="entry name" value="TT1751-like_sf"/>
</dbReference>
<protein>
    <submittedName>
        <fullName evidence="2">DUF302 domain-containing protein</fullName>
    </submittedName>
</protein>
<dbReference type="Gene3D" id="3.30.310.70">
    <property type="entry name" value="TT1751-like domain"/>
    <property type="match status" value="1"/>
</dbReference>
<dbReference type="SUPFAM" id="SSF103247">
    <property type="entry name" value="TT1751-like"/>
    <property type="match status" value="1"/>
</dbReference>
<gene>
    <name evidence="2" type="ORF">JHW45_00725</name>
</gene>
<sequence>MRITFLLPFVLAVLSVTAHADDIAVTPPVTHEVGGSFDDIAFAVENAIVDAGLVIDGRTRVAEMLADADGDPGGAGDPYTHADVYSFCPAAVSRRVMRADPLNIRHCPYAIFLFETPEAPGRITVGRRGYDASMQPVADLLDAIIADAMTRN</sequence>
<feature type="chain" id="PRO_5047273593" evidence="1">
    <location>
        <begin position="21"/>
        <end position="152"/>
    </location>
</feature>
<evidence type="ECO:0000313" key="2">
    <source>
        <dbReference type="EMBL" id="WCR10984.1"/>
    </source>
</evidence>
<organism evidence="2 3">
    <name type="scientific">Paracoccus stylophorae</name>
    <dbReference type="NCBI Taxonomy" id="659350"/>
    <lineage>
        <taxon>Bacteria</taxon>
        <taxon>Pseudomonadati</taxon>
        <taxon>Pseudomonadota</taxon>
        <taxon>Alphaproteobacteria</taxon>
        <taxon>Rhodobacterales</taxon>
        <taxon>Paracoccaceae</taxon>
        <taxon>Paracoccus</taxon>
    </lineage>
</organism>
<dbReference type="RefSeq" id="WP_272859078.1">
    <property type="nucleotide sequence ID" value="NZ_CP067134.1"/>
</dbReference>
<evidence type="ECO:0000256" key="1">
    <source>
        <dbReference type="SAM" id="SignalP"/>
    </source>
</evidence>
<dbReference type="Proteomes" id="UP001218412">
    <property type="component" value="Chromosome"/>
</dbReference>
<feature type="signal peptide" evidence="1">
    <location>
        <begin position="1"/>
        <end position="20"/>
    </location>
</feature>
<evidence type="ECO:0000313" key="3">
    <source>
        <dbReference type="Proteomes" id="UP001218412"/>
    </source>
</evidence>
<reference evidence="2 3" key="1">
    <citation type="submission" date="2021-01" db="EMBL/GenBank/DDBJ databases">
        <title>Biogeographic distribution of Paracoccus.</title>
        <authorList>
            <person name="Hollensteiner J."/>
            <person name="Leineberger J."/>
            <person name="Brinkhoff T."/>
            <person name="Daniel R."/>
        </authorList>
    </citation>
    <scope>NUCLEOTIDE SEQUENCE [LARGE SCALE GENOMIC DNA]</scope>
    <source>
        <strain evidence="2 3">LMG25392</strain>
    </source>
</reference>
<dbReference type="EMBL" id="CP067134">
    <property type="protein sequence ID" value="WCR10984.1"/>
    <property type="molecule type" value="Genomic_DNA"/>
</dbReference>
<proteinExistence type="predicted"/>
<keyword evidence="1" id="KW-0732">Signal</keyword>
<name>A0ABY7SVV2_9RHOB</name>
<keyword evidence="3" id="KW-1185">Reference proteome</keyword>